<keyword evidence="5 6" id="KW-0472">Membrane</keyword>
<proteinExistence type="predicted"/>
<feature type="transmembrane region" description="Helical" evidence="6">
    <location>
        <begin position="287"/>
        <end position="307"/>
    </location>
</feature>
<dbReference type="InterPro" id="IPR005495">
    <property type="entry name" value="LptG/LptF_permease"/>
</dbReference>
<comment type="subcellular location">
    <subcellularLocation>
        <location evidence="1">Cell membrane</location>
        <topology evidence="1">Multi-pass membrane protein</topology>
    </subcellularLocation>
</comment>
<feature type="transmembrane region" description="Helical" evidence="6">
    <location>
        <begin position="89"/>
        <end position="111"/>
    </location>
</feature>
<dbReference type="Proteomes" id="UP001196980">
    <property type="component" value="Unassembled WGS sequence"/>
</dbReference>
<evidence type="ECO:0000256" key="3">
    <source>
        <dbReference type="ARBA" id="ARBA00022692"/>
    </source>
</evidence>
<accession>A0ABS6RZW3</accession>
<keyword evidence="4 6" id="KW-1133">Transmembrane helix</keyword>
<evidence type="ECO:0000256" key="1">
    <source>
        <dbReference type="ARBA" id="ARBA00004651"/>
    </source>
</evidence>
<sequence length="343" mass="38597">MLWSLLLSLAAFNVVLMMERVLKYSLILSGVGASTLDFLEIIMYVQPQLSLLTMPMSFMTAVLFTYGRLNVDSEIVILRAVGMSFGQIARPVLILGWMCFLLVGYTAFVISPASSKTFRSRLIQIIATKSPMAIEQGVFYTLIKDVVVLVKEKRSATSIRDIFIYDKRNKKNSWVIFAKEGNITTYDNMSVGFTLKKGEIFLPSAQTLTKLTFDTYNMTVSMMPQVNFSVSELTPSELLQRAEGRQGEERLQLYIEFHRRCTLPLMVLVLSILSPALAHLLGKGGRLAGLSIAMTIFVLYYGLLVYCEKLIRNGKLVHFPGAWIPLALTLGLSLYLYGRAHRR</sequence>
<feature type="transmembrane region" description="Helical" evidence="6">
    <location>
        <begin position="27"/>
        <end position="45"/>
    </location>
</feature>
<feature type="transmembrane region" description="Helical" evidence="6">
    <location>
        <begin position="52"/>
        <end position="69"/>
    </location>
</feature>
<evidence type="ECO:0000313" key="8">
    <source>
        <dbReference type="Proteomes" id="UP001196980"/>
    </source>
</evidence>
<name>A0ABS6RZW3_9BACT</name>
<evidence type="ECO:0000313" key="7">
    <source>
        <dbReference type="EMBL" id="MBV6341678.1"/>
    </source>
</evidence>
<feature type="transmembrane region" description="Helical" evidence="6">
    <location>
        <begin position="261"/>
        <end position="281"/>
    </location>
</feature>
<evidence type="ECO:0000256" key="2">
    <source>
        <dbReference type="ARBA" id="ARBA00022475"/>
    </source>
</evidence>
<dbReference type="EMBL" id="JABXWD010000136">
    <property type="protein sequence ID" value="MBV6341678.1"/>
    <property type="molecule type" value="Genomic_DNA"/>
</dbReference>
<evidence type="ECO:0000256" key="5">
    <source>
        <dbReference type="ARBA" id="ARBA00023136"/>
    </source>
</evidence>
<dbReference type="Pfam" id="PF03739">
    <property type="entry name" value="LptF_LptG"/>
    <property type="match status" value="1"/>
</dbReference>
<keyword evidence="3 6" id="KW-0812">Transmembrane</keyword>
<organism evidence="7 8">
    <name type="scientific">Candidatus Magnetobacterium casense</name>
    <dbReference type="NCBI Taxonomy" id="1455061"/>
    <lineage>
        <taxon>Bacteria</taxon>
        <taxon>Pseudomonadati</taxon>
        <taxon>Nitrospirota</taxon>
        <taxon>Thermodesulfovibrionia</taxon>
        <taxon>Thermodesulfovibrionales</taxon>
        <taxon>Candidatus Magnetobacteriaceae</taxon>
        <taxon>Candidatus Magnetobacterium</taxon>
    </lineage>
</organism>
<keyword evidence="2" id="KW-1003">Cell membrane</keyword>
<reference evidence="7 8" key="1">
    <citation type="journal article" date="2020" name="J Geophys Res Biogeosci">
        <title>Magnetotaxis as an Adaptation to Enable Bacterial Shuttling of Microbial Sulfur and Sulfur Cycling Across Aquatic Oxic#Anoxic Interfaces.</title>
        <authorList>
            <person name="Li J."/>
            <person name="Liu P."/>
            <person name="Wang J."/>
            <person name="Roberts A.P."/>
            <person name="Pan Y."/>
        </authorList>
    </citation>
    <scope>NUCLEOTIDE SEQUENCE [LARGE SCALE GENOMIC DNA]</scope>
    <source>
        <strain evidence="7 8">MYR-1_YQ</strain>
    </source>
</reference>
<feature type="transmembrane region" description="Helical" evidence="6">
    <location>
        <begin position="319"/>
        <end position="338"/>
    </location>
</feature>
<gene>
    <name evidence="7" type="ORF">HWQ67_08775</name>
</gene>
<keyword evidence="8" id="KW-1185">Reference proteome</keyword>
<evidence type="ECO:0000256" key="4">
    <source>
        <dbReference type="ARBA" id="ARBA00022989"/>
    </source>
</evidence>
<evidence type="ECO:0000256" key="6">
    <source>
        <dbReference type="SAM" id="Phobius"/>
    </source>
</evidence>
<dbReference type="PANTHER" id="PTHR33529:SF6">
    <property type="entry name" value="YJGP_YJGQ FAMILY PERMEASE"/>
    <property type="match status" value="1"/>
</dbReference>
<protein>
    <submittedName>
        <fullName evidence="7">YjgP/YjgQ family permease</fullName>
    </submittedName>
</protein>
<comment type="caution">
    <text evidence="7">The sequence shown here is derived from an EMBL/GenBank/DDBJ whole genome shotgun (WGS) entry which is preliminary data.</text>
</comment>
<dbReference type="PANTHER" id="PTHR33529">
    <property type="entry name" value="SLR0882 PROTEIN-RELATED"/>
    <property type="match status" value="1"/>
</dbReference>